<gene>
    <name evidence="2" type="ORF">UX78_C0003G0021</name>
</gene>
<dbReference type="Proteomes" id="UP000034607">
    <property type="component" value="Unassembled WGS sequence"/>
</dbReference>
<comment type="caution">
    <text evidence="2">The sequence shown here is derived from an EMBL/GenBank/DDBJ whole genome shotgun (WGS) entry which is preliminary data.</text>
</comment>
<dbReference type="AlphaFoldDB" id="A0A0G1UGA2"/>
<evidence type="ECO:0000313" key="2">
    <source>
        <dbReference type="EMBL" id="KKU56745.1"/>
    </source>
</evidence>
<evidence type="ECO:0000256" key="1">
    <source>
        <dbReference type="SAM" id="Phobius"/>
    </source>
</evidence>
<feature type="transmembrane region" description="Helical" evidence="1">
    <location>
        <begin position="169"/>
        <end position="198"/>
    </location>
</feature>
<reference evidence="2 3" key="1">
    <citation type="journal article" date="2015" name="Nature">
        <title>rRNA introns, odd ribosomes, and small enigmatic genomes across a large radiation of phyla.</title>
        <authorList>
            <person name="Brown C.T."/>
            <person name="Hug L.A."/>
            <person name="Thomas B.C."/>
            <person name="Sharon I."/>
            <person name="Castelle C.J."/>
            <person name="Singh A."/>
            <person name="Wilkins M.J."/>
            <person name="Williams K.H."/>
            <person name="Banfield J.F."/>
        </authorList>
    </citation>
    <scope>NUCLEOTIDE SEQUENCE [LARGE SCALE GENOMIC DNA]</scope>
</reference>
<feature type="transmembrane region" description="Helical" evidence="1">
    <location>
        <begin position="137"/>
        <end position="157"/>
    </location>
</feature>
<feature type="transmembrane region" description="Helical" evidence="1">
    <location>
        <begin position="63"/>
        <end position="84"/>
    </location>
</feature>
<evidence type="ECO:0000313" key="3">
    <source>
        <dbReference type="Proteomes" id="UP000034607"/>
    </source>
</evidence>
<keyword evidence="1" id="KW-0812">Transmembrane</keyword>
<organism evidence="2 3">
    <name type="scientific">Candidatus Amesbacteria bacterium GW2011_GWA2_47_11</name>
    <dbReference type="NCBI Taxonomy" id="1618357"/>
    <lineage>
        <taxon>Bacteria</taxon>
        <taxon>Candidatus Amesiibacteriota</taxon>
    </lineage>
</organism>
<evidence type="ECO:0008006" key="4">
    <source>
        <dbReference type="Google" id="ProtNLM"/>
    </source>
</evidence>
<feature type="transmembrane region" description="Helical" evidence="1">
    <location>
        <begin position="207"/>
        <end position="224"/>
    </location>
</feature>
<feature type="transmembrane region" description="Helical" evidence="1">
    <location>
        <begin position="254"/>
        <end position="273"/>
    </location>
</feature>
<proteinExistence type="predicted"/>
<keyword evidence="1" id="KW-1133">Transmembrane helix</keyword>
<protein>
    <recommendedName>
        <fullName evidence="4">Glycosyltransferase RgtA/B/C/D-like domain-containing protein</fullName>
    </recommendedName>
</protein>
<name>A0A0G1UGA2_9BACT</name>
<dbReference type="EMBL" id="LCNM01000003">
    <property type="protein sequence ID" value="KKU56745.1"/>
    <property type="molecule type" value="Genomic_DNA"/>
</dbReference>
<feature type="transmembrane region" description="Helical" evidence="1">
    <location>
        <begin position="113"/>
        <end position="130"/>
    </location>
</feature>
<feature type="transmembrane region" description="Helical" evidence="1">
    <location>
        <begin position="91"/>
        <end position="107"/>
    </location>
</feature>
<sequence>MSRANLHLFLVLILFLAATLIRFYHFPDRITFGPEQAMSLLISADYLDKPSLLGQPYFRVTTSGHQLFTAPFFNYALVPLLLLFRFNPLPVTAFFSLLNLVTAAILYRFASRHLPWLAAFLATLIFLFNSRMIFHSLFIWILNFLPLLGLLNFYFLYRFFISRFPKFAFGVGFVAGLAFGIEYFYLFTAAVIFTLLIYSSRTRLKTALVFAAGGSAASLPLILFDLRHDFYHTRTLWQYFLDTLSNSRQSFITYYHFLNFWPIFVLLGGFILYRMFQKKHTLLSLILLAVYSYSNLYSSHVSFSGAVGMPPGLTLAKLEEASSAIAADAPDRFNVASLLDFNTRAHPLRYFLRFYYHRQAEAFDNYSSLSALYVLADSDTDINLPTNYELRSFYPYRVTILDHLDDRYLVYKLTK</sequence>
<accession>A0A0G1UGA2</accession>
<keyword evidence="1" id="KW-0472">Membrane</keyword>